<dbReference type="AlphaFoldDB" id="A0A085U934"/>
<dbReference type="RefSeq" id="WP_004722952.1">
    <property type="nucleotide sequence ID" value="NZ_CABIHT010000023.1"/>
</dbReference>
<evidence type="ECO:0000259" key="6">
    <source>
        <dbReference type="Pfam" id="PF00582"/>
    </source>
</evidence>
<dbReference type="Gene3D" id="3.40.50.620">
    <property type="entry name" value="HUPs"/>
    <property type="match status" value="1"/>
</dbReference>
<keyword evidence="3 5" id="KW-0963">Cytoplasm</keyword>
<dbReference type="GeneID" id="66879949"/>
<dbReference type="InterPro" id="IPR006016">
    <property type="entry name" value="UspA"/>
</dbReference>
<dbReference type="OrthoDB" id="9792500at2"/>
<dbReference type="GO" id="GO:0005737">
    <property type="term" value="C:cytoplasm"/>
    <property type="evidence" value="ECO:0007669"/>
    <property type="project" value="UniProtKB-SubCell"/>
</dbReference>
<reference evidence="7" key="1">
    <citation type="journal article" date="2015" name="Genome Announc.">
        <title>Complete Genome Sequence of Yersinia ruckeri Strain CSF007-82, Etiologic Agent of Red Mouth Disease in Salmonid Fish.</title>
        <authorList>
            <person name="Nelson M.C."/>
            <person name="LaPatra S.E."/>
            <person name="Welch T.J."/>
            <person name="Graf J."/>
        </authorList>
    </citation>
    <scope>NUCLEOTIDE SEQUENCE</scope>
    <source>
        <strain evidence="7">CSF007-82</strain>
    </source>
</reference>
<evidence type="ECO:0000256" key="3">
    <source>
        <dbReference type="ARBA" id="ARBA00022490"/>
    </source>
</evidence>
<dbReference type="Pfam" id="PF00582">
    <property type="entry name" value="Usp"/>
    <property type="match status" value="1"/>
</dbReference>
<organism evidence="8 9">
    <name type="scientific">Yersinia ruckeri</name>
    <dbReference type="NCBI Taxonomy" id="29486"/>
    <lineage>
        <taxon>Bacteria</taxon>
        <taxon>Pseudomonadati</taxon>
        <taxon>Pseudomonadota</taxon>
        <taxon>Gammaproteobacteria</taxon>
        <taxon>Enterobacterales</taxon>
        <taxon>Yersiniaceae</taxon>
        <taxon>Yersinia</taxon>
    </lineage>
</organism>
<reference evidence="8 9" key="2">
    <citation type="submission" date="2018-06" db="EMBL/GenBank/DDBJ databases">
        <authorList>
            <consortium name="Pathogen Informatics"/>
            <person name="Doyle S."/>
        </authorList>
    </citation>
    <scope>NUCLEOTIDE SEQUENCE [LARGE SCALE GENOMIC DNA]</scope>
    <source>
        <strain evidence="8 9">NCTC10476</strain>
    </source>
</reference>
<comment type="similarity">
    <text evidence="2 5">Belongs to the universal stress protein A family.</text>
</comment>
<dbReference type="PANTHER" id="PTHR46268:SF16">
    <property type="entry name" value="UNIVERSAL STRESS PROTEIN C"/>
    <property type="match status" value="1"/>
</dbReference>
<dbReference type="NCBIfam" id="NF007512">
    <property type="entry name" value="PRK10116.1"/>
    <property type="match status" value="1"/>
</dbReference>
<dbReference type="eggNOG" id="COG0589">
    <property type="taxonomic scope" value="Bacteria"/>
</dbReference>
<dbReference type="Proteomes" id="UP000255169">
    <property type="component" value="Unassembled WGS sequence"/>
</dbReference>
<evidence type="ECO:0000256" key="2">
    <source>
        <dbReference type="ARBA" id="ARBA00008791"/>
    </source>
</evidence>
<dbReference type="SUPFAM" id="SSF52402">
    <property type="entry name" value="Adenine nucleotide alpha hydrolases-like"/>
    <property type="match status" value="1"/>
</dbReference>
<evidence type="ECO:0000313" key="8">
    <source>
        <dbReference type="EMBL" id="SUQ37236.1"/>
    </source>
</evidence>
<sequence length="139" mass="15584">MEYKNVLVAVSISADSQRLVDKAVSIVRPYNGKISLLTLTTDPEMYNNFAAPMLGDLRILLQEEARRFMAELQEKADYPTMNMVILHGELADSLTYACKNQHIDLVICGHHSNNMMNKIFCSANRLINASSIDVLIVPL</sequence>
<protein>
    <recommendedName>
        <fullName evidence="5">Universal stress protein</fullName>
    </recommendedName>
</protein>
<dbReference type="PANTHER" id="PTHR46268">
    <property type="entry name" value="STRESS RESPONSE PROTEIN NHAX"/>
    <property type="match status" value="1"/>
</dbReference>
<keyword evidence="9" id="KW-1185">Reference proteome</keyword>
<dbReference type="PATRIC" id="fig|29486.44.peg.1037"/>
<accession>A0A085U934</accession>
<dbReference type="InterPro" id="IPR006015">
    <property type="entry name" value="Universal_stress_UspA"/>
</dbReference>
<name>A0A085U934_YERRU</name>
<evidence type="ECO:0000256" key="1">
    <source>
        <dbReference type="ARBA" id="ARBA00004496"/>
    </source>
</evidence>
<proteinExistence type="inferred from homology"/>
<dbReference type="EMBL" id="UHJG01000002">
    <property type="protein sequence ID" value="SUQ37236.1"/>
    <property type="molecule type" value="Genomic_DNA"/>
</dbReference>
<evidence type="ECO:0000256" key="5">
    <source>
        <dbReference type="PIRNR" id="PIRNR006276"/>
    </source>
</evidence>
<evidence type="ECO:0000256" key="4">
    <source>
        <dbReference type="ARBA" id="ARBA00037131"/>
    </source>
</evidence>
<comment type="function">
    <text evidence="4">Required for resistance to DNA-damaging agents.</text>
</comment>
<dbReference type="InterPro" id="IPR014729">
    <property type="entry name" value="Rossmann-like_a/b/a_fold"/>
</dbReference>
<evidence type="ECO:0000313" key="7">
    <source>
        <dbReference type="EMBL" id="CEK28021.1"/>
    </source>
</evidence>
<dbReference type="STRING" id="29486.UGYR_03890"/>
<evidence type="ECO:0000313" key="9">
    <source>
        <dbReference type="Proteomes" id="UP000255169"/>
    </source>
</evidence>
<comment type="subcellular location">
    <subcellularLocation>
        <location evidence="1 5">Cytoplasm</location>
    </subcellularLocation>
</comment>
<feature type="domain" description="UspA" evidence="6">
    <location>
        <begin position="3"/>
        <end position="138"/>
    </location>
</feature>
<dbReference type="PIRSF" id="PIRSF006276">
    <property type="entry name" value="UspA"/>
    <property type="match status" value="1"/>
</dbReference>
<gene>
    <name evidence="8" type="primary">uspA_2</name>
    <name evidence="7" type="ORF">CSF007_11375</name>
    <name evidence="8" type="ORF">NCTC10476_03353</name>
</gene>
<dbReference type="EMBL" id="LN681231">
    <property type="protein sequence ID" value="CEK28021.1"/>
    <property type="molecule type" value="Genomic_DNA"/>
</dbReference>